<accession>A0A1B9GBV3</accession>
<dbReference type="Proteomes" id="UP000092730">
    <property type="component" value="Chromosome 2"/>
</dbReference>
<dbReference type="RefSeq" id="XP_019049568.1">
    <property type="nucleotide sequence ID" value="XM_019190006.1"/>
</dbReference>
<dbReference type="PANTHER" id="PTHR11820">
    <property type="entry name" value="ACYLPYRUVASE"/>
    <property type="match status" value="1"/>
</dbReference>
<dbReference type="EMBL" id="KI894019">
    <property type="protein sequence ID" value="OCF28498.1"/>
    <property type="molecule type" value="Genomic_DNA"/>
</dbReference>
<dbReference type="Pfam" id="PF01557">
    <property type="entry name" value="FAA_hydrolase"/>
    <property type="match status" value="1"/>
</dbReference>
<dbReference type="InterPro" id="IPR036663">
    <property type="entry name" value="Fumarylacetoacetase_C_sf"/>
</dbReference>
<gene>
    <name evidence="4" type="ORF">I302_03357</name>
    <name evidence="5" type="ORF">I302_104647</name>
</gene>
<dbReference type="AlphaFoldDB" id="A0A1B9GBV3"/>
<evidence type="ECO:0000313" key="5">
    <source>
        <dbReference type="EMBL" id="WVW82636.1"/>
    </source>
</evidence>
<evidence type="ECO:0000313" key="6">
    <source>
        <dbReference type="Proteomes" id="UP000092730"/>
    </source>
</evidence>
<dbReference type="GO" id="GO:0050163">
    <property type="term" value="F:oxaloacetate tautomerase activity"/>
    <property type="evidence" value="ECO:0007669"/>
    <property type="project" value="UniProtKB-ARBA"/>
</dbReference>
<dbReference type="InterPro" id="IPR011234">
    <property type="entry name" value="Fumarylacetoacetase-like_C"/>
</dbReference>
<dbReference type="EMBL" id="CP144542">
    <property type="protein sequence ID" value="WVW82636.1"/>
    <property type="molecule type" value="Genomic_DNA"/>
</dbReference>
<reference evidence="4" key="3">
    <citation type="submission" date="2014-01" db="EMBL/GenBank/DDBJ databases">
        <title>Evolution of pathogenesis and genome organization in the Tremellales.</title>
        <authorList>
            <person name="Cuomo C."/>
            <person name="Litvintseva A."/>
            <person name="Heitman J."/>
            <person name="Chen Y."/>
            <person name="Sun S."/>
            <person name="Springer D."/>
            <person name="Dromer F."/>
            <person name="Young S."/>
            <person name="Zeng Q."/>
            <person name="Chapman S."/>
            <person name="Gujja S."/>
            <person name="Saif S."/>
            <person name="Birren B."/>
        </authorList>
    </citation>
    <scope>NUCLEOTIDE SEQUENCE</scope>
    <source>
        <strain evidence="4">CBS 10118</strain>
    </source>
</reference>
<evidence type="ECO:0000259" key="3">
    <source>
        <dbReference type="Pfam" id="PF01557"/>
    </source>
</evidence>
<comment type="similarity">
    <text evidence="1">Belongs to the FAH family.</text>
</comment>
<evidence type="ECO:0000313" key="4">
    <source>
        <dbReference type="EMBL" id="OCF28498.1"/>
    </source>
</evidence>
<dbReference type="GO" id="GO:0046872">
    <property type="term" value="F:metal ion binding"/>
    <property type="evidence" value="ECO:0007669"/>
    <property type="project" value="UniProtKB-KW"/>
</dbReference>
<dbReference type="GO" id="GO:0006107">
    <property type="term" value="P:oxaloacetate metabolic process"/>
    <property type="evidence" value="ECO:0007669"/>
    <property type="project" value="UniProtKB-ARBA"/>
</dbReference>
<feature type="domain" description="Fumarylacetoacetase-like C-terminal" evidence="3">
    <location>
        <begin position="83"/>
        <end position="296"/>
    </location>
</feature>
<keyword evidence="2" id="KW-0479">Metal-binding</keyword>
<keyword evidence="6" id="KW-1185">Reference proteome</keyword>
<dbReference type="PANTHER" id="PTHR11820:SF100">
    <property type="entry name" value="FUMARYLACETOACETATE HYDROLASE FAMILY PROTEIN (AFU_ORTHOLOGUE AFUA_4G01490)"/>
    <property type="match status" value="1"/>
</dbReference>
<organism evidence="4">
    <name type="scientific">Kwoniella bestiolae CBS 10118</name>
    <dbReference type="NCBI Taxonomy" id="1296100"/>
    <lineage>
        <taxon>Eukaryota</taxon>
        <taxon>Fungi</taxon>
        <taxon>Dikarya</taxon>
        <taxon>Basidiomycota</taxon>
        <taxon>Agaricomycotina</taxon>
        <taxon>Tremellomycetes</taxon>
        <taxon>Tremellales</taxon>
        <taxon>Cryptococcaceae</taxon>
        <taxon>Kwoniella</taxon>
    </lineage>
</organism>
<dbReference type="OrthoDB" id="411064at2759"/>
<evidence type="ECO:0000256" key="2">
    <source>
        <dbReference type="ARBA" id="ARBA00022723"/>
    </source>
</evidence>
<dbReference type="SUPFAM" id="SSF56529">
    <property type="entry name" value="FAH"/>
    <property type="match status" value="1"/>
</dbReference>
<dbReference type="VEuPathDB" id="FungiDB:I302_03357"/>
<reference evidence="4" key="1">
    <citation type="submission" date="2013-07" db="EMBL/GenBank/DDBJ databases">
        <title>The Genome Sequence of Cryptococcus bestiolae CBS10118.</title>
        <authorList>
            <consortium name="The Broad Institute Genome Sequencing Platform"/>
            <person name="Cuomo C."/>
            <person name="Litvintseva A."/>
            <person name="Chen Y."/>
            <person name="Heitman J."/>
            <person name="Sun S."/>
            <person name="Springer D."/>
            <person name="Dromer F."/>
            <person name="Young S.K."/>
            <person name="Zeng Q."/>
            <person name="Gargeya S."/>
            <person name="Fitzgerald M."/>
            <person name="Abouelleil A."/>
            <person name="Alvarado L."/>
            <person name="Berlin A.M."/>
            <person name="Chapman S.B."/>
            <person name="Dewar J."/>
            <person name="Goldberg J."/>
            <person name="Griggs A."/>
            <person name="Gujja S."/>
            <person name="Hansen M."/>
            <person name="Howarth C."/>
            <person name="Imamovic A."/>
            <person name="Larimer J."/>
            <person name="McCowan C."/>
            <person name="Murphy C."/>
            <person name="Pearson M."/>
            <person name="Priest M."/>
            <person name="Roberts A."/>
            <person name="Saif S."/>
            <person name="Shea T."/>
            <person name="Sykes S."/>
            <person name="Wortman J."/>
            <person name="Nusbaum C."/>
            <person name="Birren B."/>
        </authorList>
    </citation>
    <scope>NUCLEOTIDE SEQUENCE [LARGE SCALE GENOMIC DNA]</scope>
    <source>
        <strain evidence="4">CBS 10118</strain>
    </source>
</reference>
<proteinExistence type="inferred from homology"/>
<name>A0A1B9GBV3_9TREE</name>
<dbReference type="KEGG" id="kbi:30207756"/>
<dbReference type="FunFam" id="3.90.850.10:FF:000002">
    <property type="entry name" value="2-hydroxyhepta-2,4-diene-1,7-dioate isomerase"/>
    <property type="match status" value="1"/>
</dbReference>
<reference evidence="5" key="2">
    <citation type="submission" date="2013-07" db="EMBL/GenBank/DDBJ databases">
        <authorList>
            <consortium name="The Broad Institute Genome Sequencing Platform"/>
            <person name="Cuomo C."/>
            <person name="Litvintseva A."/>
            <person name="Chen Y."/>
            <person name="Heitman J."/>
            <person name="Sun S."/>
            <person name="Springer D."/>
            <person name="Dromer F."/>
            <person name="Young S.K."/>
            <person name="Zeng Q."/>
            <person name="Gargeya S."/>
            <person name="Fitzgerald M."/>
            <person name="Abouelleil A."/>
            <person name="Alvarado L."/>
            <person name="Berlin A.M."/>
            <person name="Chapman S.B."/>
            <person name="Dewar J."/>
            <person name="Goldberg J."/>
            <person name="Griggs A."/>
            <person name="Gujja S."/>
            <person name="Hansen M."/>
            <person name="Howarth C."/>
            <person name="Imamovic A."/>
            <person name="Larimer J."/>
            <person name="McCowan C."/>
            <person name="Murphy C."/>
            <person name="Pearson M."/>
            <person name="Priest M."/>
            <person name="Roberts A."/>
            <person name="Saif S."/>
            <person name="Shea T."/>
            <person name="Sykes S."/>
            <person name="Wortman J."/>
            <person name="Nusbaum C."/>
            <person name="Birren B."/>
        </authorList>
    </citation>
    <scope>NUCLEOTIDE SEQUENCE</scope>
    <source>
        <strain evidence="5">CBS 10118</strain>
    </source>
</reference>
<evidence type="ECO:0000256" key="1">
    <source>
        <dbReference type="ARBA" id="ARBA00010211"/>
    </source>
</evidence>
<sequence length="299" mass="32601">MSRVAWSRLIRFTTSNSKLPVYGEPIAADFSDIGALADQGKLEAKLIQTDETGPLSESAKVTEKVVKVDRLLGPLGFDTCTDIKCIGLNYKKHIQEGGRSPPPLPQVFIKPVTSLGDYNEAVEIPKCAQEGEADYEAELVVVIGKDAKNVSKEDALDYVAGYTVGDDVSTRKWQRNPERVGGVPQWAFSKGFDKFAPLGPVIVSSKVIPDPSQLYISLTVNGDLRQQSPTADLLFNVPYIISFLSQGTTLRRGTVIMTGTPSGVGCTGPEEKWRPLVDGDELEVSISEIGTLRHTIRYE</sequence>
<dbReference type="GeneID" id="30207756"/>
<dbReference type="STRING" id="1296100.A0A1B9GBV3"/>
<dbReference type="Gene3D" id="3.90.850.10">
    <property type="entry name" value="Fumarylacetoacetase-like, C-terminal domain"/>
    <property type="match status" value="1"/>
</dbReference>
<protein>
    <recommendedName>
        <fullName evidence="3">Fumarylacetoacetase-like C-terminal domain-containing protein</fullName>
    </recommendedName>
</protein>
<reference evidence="5" key="4">
    <citation type="submission" date="2024-02" db="EMBL/GenBank/DDBJ databases">
        <title>Comparative genomics of Cryptococcus and Kwoniella reveals pathogenesis evolution and contrasting modes of karyotype evolution via chromosome fusion or intercentromeric recombination.</title>
        <authorList>
            <person name="Coelho M.A."/>
            <person name="David-Palma M."/>
            <person name="Shea T."/>
            <person name="Bowers K."/>
            <person name="McGinley-Smith S."/>
            <person name="Mohammad A.W."/>
            <person name="Gnirke A."/>
            <person name="Yurkov A.M."/>
            <person name="Nowrousian M."/>
            <person name="Sun S."/>
            <person name="Cuomo C.A."/>
            <person name="Heitman J."/>
        </authorList>
    </citation>
    <scope>NUCLEOTIDE SEQUENCE</scope>
    <source>
        <strain evidence="5">CBS 10118</strain>
    </source>
</reference>